<keyword evidence="7" id="KW-0455">Luminescence</keyword>
<dbReference type="GO" id="GO:0008218">
    <property type="term" value="P:bioluminescence"/>
    <property type="evidence" value="ECO:0007669"/>
    <property type="project" value="UniProtKB-KW"/>
</dbReference>
<organism evidence="9 10">
    <name type="scientific">Vibrio sinaloensis DSM 21326</name>
    <dbReference type="NCBI Taxonomy" id="945550"/>
    <lineage>
        <taxon>Bacteria</taxon>
        <taxon>Pseudomonadati</taxon>
        <taxon>Pseudomonadota</taxon>
        <taxon>Gammaproteobacteria</taxon>
        <taxon>Vibrionales</taxon>
        <taxon>Vibrionaceae</taxon>
        <taxon>Vibrio</taxon>
        <taxon>Vibrio oreintalis group</taxon>
    </lineage>
</organism>
<evidence type="ECO:0000256" key="5">
    <source>
        <dbReference type="ARBA" id="ARBA00022857"/>
    </source>
</evidence>
<reference evidence="9 10" key="1">
    <citation type="journal article" date="2012" name="Int. J. Syst. Evol. Microbiol.">
        <title>Vibrio caribbeanicus sp. nov., isolated from the marine sponge Scleritoderma cyanea.</title>
        <authorList>
            <person name="Hoffmann M."/>
            <person name="Monday S.R."/>
            <person name="Allard M.W."/>
            <person name="Strain E.A."/>
            <person name="Whittaker P."/>
            <person name="Naum M."/>
            <person name="McCarthy P.J."/>
            <person name="Lopez J.V."/>
            <person name="Fischer M."/>
            <person name="Brown E.W."/>
        </authorList>
    </citation>
    <scope>NUCLEOTIDE SEQUENCE [LARGE SCALE GENOMIC DNA]</scope>
    <source>
        <strain evidence="10">DSMZ 21326</strain>
    </source>
</reference>
<evidence type="ECO:0000256" key="8">
    <source>
        <dbReference type="ARBA" id="ARBA00049412"/>
    </source>
</evidence>
<proteinExistence type="inferred from homology"/>
<dbReference type="Gene3D" id="3.40.605.10">
    <property type="entry name" value="Aldehyde Dehydrogenase, Chain A, domain 1"/>
    <property type="match status" value="1"/>
</dbReference>
<dbReference type="Pfam" id="PF05893">
    <property type="entry name" value="LuxC"/>
    <property type="match status" value="1"/>
</dbReference>
<name>E8M572_PHOS4</name>
<sequence>MKKLKDRLSFQTPPLTFGDVANQPPLIAFSPVVIEFLDTLSREILSSTEAKAYPDLASFAFACRKRNIKKLSRAYGDTDDKLLVGKGLVLHFTPSNVPLNFAYSLFAALLAGNSSIIRMSSKDFPQATYLTEVISKTLQMPNFKVLSDMIVIIKYEHDEEITGYLTELCDIRVIWGSNATISSLRSHPLPPHSYDIAFHERYSVSVISAEGYLSTDESQMKRSALDFYNDTLFFDQNACTSPRVIYWVGEQDCVSKARDRFWSFFSKVAYEKQYRNSGNLVVDKFVSQCHTAIDVNAKQLSLTGELITRVELQDLNLSVEQYCPAGGFFLEYGSDSLVELNRLANDKKLQTISYLGIEASQIVSALNSGQTSGVDRIVPIGKSADFELNWDGYDLIHQMTKHLVIK</sequence>
<gene>
    <name evidence="9" type="ORF">VISI1226_16828</name>
</gene>
<comment type="function">
    <text evidence="1">LuxC is the fatty acid reductase enzyme responsible for synthesis of the aldehyde substrate for the luminescent reaction catalyzed by luciferase.</text>
</comment>
<evidence type="ECO:0000256" key="6">
    <source>
        <dbReference type="ARBA" id="ARBA00023002"/>
    </source>
</evidence>
<dbReference type="AlphaFoldDB" id="E8M572"/>
<comment type="catalytic activity">
    <reaction evidence="8">
        <text>a long-chain fatty aldehyde + NADP(+) + CoA = a long-chain fatty acyl-CoA + NADPH + H(+)</text>
        <dbReference type="Rhea" id="RHEA:15437"/>
        <dbReference type="ChEBI" id="CHEBI:15378"/>
        <dbReference type="ChEBI" id="CHEBI:17176"/>
        <dbReference type="ChEBI" id="CHEBI:57287"/>
        <dbReference type="ChEBI" id="CHEBI:57783"/>
        <dbReference type="ChEBI" id="CHEBI:58349"/>
        <dbReference type="ChEBI" id="CHEBI:83139"/>
        <dbReference type="EC" id="1.2.1.50"/>
    </reaction>
</comment>
<dbReference type="GO" id="GO:0003995">
    <property type="term" value="F:acyl-CoA dehydrogenase activity"/>
    <property type="evidence" value="ECO:0007669"/>
    <property type="project" value="InterPro"/>
</dbReference>
<comment type="pathway">
    <text evidence="2">Lipid metabolism; fatty acid reduction for biolumincescence.</text>
</comment>
<dbReference type="InterPro" id="IPR016162">
    <property type="entry name" value="Ald_DH_N"/>
</dbReference>
<dbReference type="UniPathway" id="UPA00569"/>
<dbReference type="RefSeq" id="WP_008075789.1">
    <property type="nucleotide sequence ID" value="NZ_AEVT01000053.1"/>
</dbReference>
<dbReference type="GeneID" id="95568757"/>
<dbReference type="Proteomes" id="UP000006228">
    <property type="component" value="Unassembled WGS sequence"/>
</dbReference>
<dbReference type="eggNOG" id="COG1012">
    <property type="taxonomic scope" value="Bacteria"/>
</dbReference>
<dbReference type="OrthoDB" id="580775at2"/>
<evidence type="ECO:0000313" key="10">
    <source>
        <dbReference type="Proteomes" id="UP000006228"/>
    </source>
</evidence>
<evidence type="ECO:0000256" key="7">
    <source>
        <dbReference type="ARBA" id="ARBA00023223"/>
    </source>
</evidence>
<evidence type="ECO:0000256" key="4">
    <source>
        <dbReference type="ARBA" id="ARBA00013020"/>
    </source>
</evidence>
<keyword evidence="5" id="KW-0521">NADP</keyword>
<comment type="caution">
    <text evidence="9">The sequence shown here is derived from an EMBL/GenBank/DDBJ whole genome shotgun (WGS) entry which is preliminary data.</text>
</comment>
<protein>
    <recommendedName>
        <fullName evidence="4">long-chain-fatty-acyl-CoA reductase</fullName>
        <ecNumber evidence="4">1.2.1.50</ecNumber>
    </recommendedName>
</protein>
<evidence type="ECO:0000256" key="2">
    <source>
        <dbReference type="ARBA" id="ARBA00004908"/>
    </source>
</evidence>
<dbReference type="InterPro" id="IPR008670">
    <property type="entry name" value="CoA_reduct_LuxC"/>
</dbReference>
<keyword evidence="6" id="KW-0560">Oxidoreductase</keyword>
<dbReference type="SUPFAM" id="SSF53720">
    <property type="entry name" value="ALDH-like"/>
    <property type="match status" value="1"/>
</dbReference>
<evidence type="ECO:0000256" key="1">
    <source>
        <dbReference type="ARBA" id="ARBA00003277"/>
    </source>
</evidence>
<dbReference type="EC" id="1.2.1.50" evidence="4"/>
<dbReference type="EMBL" id="AEVT01000053">
    <property type="protein sequence ID" value="EGA70923.1"/>
    <property type="molecule type" value="Genomic_DNA"/>
</dbReference>
<accession>E8M572</accession>
<evidence type="ECO:0000313" key="9">
    <source>
        <dbReference type="EMBL" id="EGA70923.1"/>
    </source>
</evidence>
<comment type="similarity">
    <text evidence="3">Belongs to the LuxC family.</text>
</comment>
<dbReference type="InterPro" id="IPR016161">
    <property type="entry name" value="Ald_DH/histidinol_DH"/>
</dbReference>
<evidence type="ECO:0000256" key="3">
    <source>
        <dbReference type="ARBA" id="ARBA00010915"/>
    </source>
</evidence>
<dbReference type="GO" id="GO:0050062">
    <property type="term" value="F:long-chain-fatty-acyl-CoA reductase activity"/>
    <property type="evidence" value="ECO:0007669"/>
    <property type="project" value="UniProtKB-EC"/>
</dbReference>